<dbReference type="EMBL" id="AVOT02002488">
    <property type="protein sequence ID" value="MBW0470549.1"/>
    <property type="molecule type" value="Genomic_DNA"/>
</dbReference>
<sequence>MTVCIDNAQQPLILNIGAHCSIVAKDYLDNHFPNWEKQLLPTQARKFESASGKMTSIGIIIKDIIIPHSKGNIRLNPEFDVLEDAQNQIFLLGTDYQRM</sequence>
<evidence type="ECO:0000313" key="2">
    <source>
        <dbReference type="Proteomes" id="UP000765509"/>
    </source>
</evidence>
<name>A0A9Q3BQQ3_9BASI</name>
<dbReference type="AlphaFoldDB" id="A0A9Q3BQQ3"/>
<keyword evidence="2" id="KW-1185">Reference proteome</keyword>
<gene>
    <name evidence="1" type="ORF">O181_010264</name>
</gene>
<organism evidence="1 2">
    <name type="scientific">Austropuccinia psidii MF-1</name>
    <dbReference type="NCBI Taxonomy" id="1389203"/>
    <lineage>
        <taxon>Eukaryota</taxon>
        <taxon>Fungi</taxon>
        <taxon>Dikarya</taxon>
        <taxon>Basidiomycota</taxon>
        <taxon>Pucciniomycotina</taxon>
        <taxon>Pucciniomycetes</taxon>
        <taxon>Pucciniales</taxon>
        <taxon>Sphaerophragmiaceae</taxon>
        <taxon>Austropuccinia</taxon>
    </lineage>
</organism>
<evidence type="ECO:0000313" key="1">
    <source>
        <dbReference type="EMBL" id="MBW0470549.1"/>
    </source>
</evidence>
<dbReference type="Proteomes" id="UP000765509">
    <property type="component" value="Unassembled WGS sequence"/>
</dbReference>
<proteinExistence type="predicted"/>
<reference evidence="1" key="1">
    <citation type="submission" date="2021-03" db="EMBL/GenBank/DDBJ databases">
        <title>Draft genome sequence of rust myrtle Austropuccinia psidii MF-1, a brazilian biotype.</title>
        <authorList>
            <person name="Quecine M.C."/>
            <person name="Pachon D.M.R."/>
            <person name="Bonatelli M.L."/>
            <person name="Correr F.H."/>
            <person name="Franceschini L.M."/>
            <person name="Leite T.F."/>
            <person name="Margarido G.R.A."/>
            <person name="Almeida C.A."/>
            <person name="Ferrarezi J.A."/>
            <person name="Labate C.A."/>
        </authorList>
    </citation>
    <scope>NUCLEOTIDE SEQUENCE</scope>
    <source>
        <strain evidence="1">MF-1</strain>
    </source>
</reference>
<comment type="caution">
    <text evidence="1">The sequence shown here is derived from an EMBL/GenBank/DDBJ whole genome shotgun (WGS) entry which is preliminary data.</text>
</comment>
<accession>A0A9Q3BQQ3</accession>
<protein>
    <submittedName>
        <fullName evidence="1">Uncharacterized protein</fullName>
    </submittedName>
</protein>